<evidence type="ECO:0000313" key="2">
    <source>
        <dbReference type="EMBL" id="KAK3933058.1"/>
    </source>
</evidence>
<keyword evidence="3" id="KW-1185">Reference proteome</keyword>
<feature type="region of interest" description="Disordered" evidence="1">
    <location>
        <begin position="444"/>
        <end position="467"/>
    </location>
</feature>
<comment type="caution">
    <text evidence="2">The sequence shown here is derived from an EMBL/GenBank/DDBJ whole genome shotgun (WGS) entry which is preliminary data.</text>
</comment>
<dbReference type="Proteomes" id="UP001219518">
    <property type="component" value="Unassembled WGS sequence"/>
</dbReference>
<gene>
    <name evidence="2" type="ORF">KUF71_017319</name>
</gene>
<evidence type="ECO:0008006" key="4">
    <source>
        <dbReference type="Google" id="ProtNLM"/>
    </source>
</evidence>
<dbReference type="GO" id="GO:0071897">
    <property type="term" value="P:DNA biosynthetic process"/>
    <property type="evidence" value="ECO:0007669"/>
    <property type="project" value="UniProtKB-ARBA"/>
</dbReference>
<dbReference type="AlphaFoldDB" id="A0AAE1I4Y4"/>
<feature type="non-terminal residue" evidence="2">
    <location>
        <position position="479"/>
    </location>
</feature>
<dbReference type="EMBL" id="JAHWGI010001443">
    <property type="protein sequence ID" value="KAK3933058.1"/>
    <property type="molecule type" value="Genomic_DNA"/>
</dbReference>
<reference evidence="2" key="1">
    <citation type="submission" date="2021-07" db="EMBL/GenBank/DDBJ databases">
        <authorList>
            <person name="Catto M.A."/>
            <person name="Jacobson A."/>
            <person name="Kennedy G."/>
            <person name="Labadie P."/>
            <person name="Hunt B.G."/>
            <person name="Srinivasan R."/>
        </authorList>
    </citation>
    <scope>NUCLEOTIDE SEQUENCE</scope>
    <source>
        <strain evidence="2">PL_HMW_Pooled</strain>
        <tissue evidence="2">Head</tissue>
    </source>
</reference>
<dbReference type="Gene3D" id="3.90.1600.10">
    <property type="entry name" value="Palm domain of DNA polymerase"/>
    <property type="match status" value="1"/>
</dbReference>
<dbReference type="SUPFAM" id="SSF56672">
    <property type="entry name" value="DNA/RNA polymerases"/>
    <property type="match status" value="1"/>
</dbReference>
<name>A0AAE1I4Y4_9NEOP</name>
<accession>A0AAE1I4Y4</accession>
<evidence type="ECO:0000313" key="3">
    <source>
        <dbReference type="Proteomes" id="UP001219518"/>
    </source>
</evidence>
<feature type="compositionally biased region" description="Acidic residues" evidence="1">
    <location>
        <begin position="451"/>
        <end position="467"/>
    </location>
</feature>
<proteinExistence type="predicted"/>
<sequence>IDVLEEKQLPSYERFFSSLRASNITREEYEQCQRVFQMFNCESIKDFLTIYVIVDVLLLACCFQRFRAVNYSNYNLDCLHYISSPSYYFSACLKMCNISLELLTNIDDYLMIESGIRGGLSQVFNRHSTPNNPYMSTFDPSAPTSYGLLLDHNSLYAAAQWAYKMPIGNFQILSNEEIRDFDIFSVDVNGDKEYQRELLKKQNMRYPKNSVKLIASQRDKNNLVIHLAPLQSWWLRKWIETNTEIRKRSATKIESDTAKKSINATFGSFLLSKRKQRKVVLLGSEKALARAVKRPLFTGFTIINENLSAVEYKPLQIVMDRPYILGFCTLEHAKAIFYAYYYFTLKPFYCDRITLNYVDTDSYFVTVVTKDVYQDLENIPNVDTSNYPQNHRLHSLSNKSRLLCVKDELGGCVVEEAIFIKSKCYAIRTKEDTKKKLKGVARVARRGGGEGGEEQEDKTELIADEQEDEDTPAFRLIFL</sequence>
<organism evidence="2 3">
    <name type="scientific">Frankliniella fusca</name>
    <dbReference type="NCBI Taxonomy" id="407009"/>
    <lineage>
        <taxon>Eukaryota</taxon>
        <taxon>Metazoa</taxon>
        <taxon>Ecdysozoa</taxon>
        <taxon>Arthropoda</taxon>
        <taxon>Hexapoda</taxon>
        <taxon>Insecta</taxon>
        <taxon>Pterygota</taxon>
        <taxon>Neoptera</taxon>
        <taxon>Paraneoptera</taxon>
        <taxon>Thysanoptera</taxon>
        <taxon>Terebrantia</taxon>
        <taxon>Thripoidea</taxon>
        <taxon>Thripidae</taxon>
        <taxon>Frankliniella</taxon>
    </lineage>
</organism>
<reference evidence="2" key="2">
    <citation type="journal article" date="2023" name="BMC Genomics">
        <title>Pest status, molecular evolution, and epigenetic factors derived from the genome assembly of Frankliniella fusca, a thysanopteran phytovirus vector.</title>
        <authorList>
            <person name="Catto M.A."/>
            <person name="Labadie P.E."/>
            <person name="Jacobson A.L."/>
            <person name="Kennedy G.G."/>
            <person name="Srinivasan R."/>
            <person name="Hunt B.G."/>
        </authorList>
    </citation>
    <scope>NUCLEOTIDE SEQUENCE</scope>
    <source>
        <strain evidence="2">PL_HMW_Pooled</strain>
    </source>
</reference>
<dbReference type="PANTHER" id="PTHR31511:SF12">
    <property type="entry name" value="RHO TERMINATION FACTOR N-TERMINAL DOMAIN-CONTAINING PROTEIN"/>
    <property type="match status" value="1"/>
</dbReference>
<protein>
    <recommendedName>
        <fullName evidence="4">DNA-directed DNA polymerase</fullName>
    </recommendedName>
</protein>
<dbReference type="InterPro" id="IPR023211">
    <property type="entry name" value="DNA_pol_palm_dom_sf"/>
</dbReference>
<dbReference type="PANTHER" id="PTHR31511">
    <property type="entry name" value="PROTEIN CBG23764"/>
    <property type="match status" value="1"/>
</dbReference>
<evidence type="ECO:0000256" key="1">
    <source>
        <dbReference type="SAM" id="MobiDB-lite"/>
    </source>
</evidence>
<dbReference type="InterPro" id="IPR043502">
    <property type="entry name" value="DNA/RNA_pol_sf"/>
</dbReference>